<feature type="domain" description="C2H2-type" evidence="14">
    <location>
        <begin position="343"/>
        <end position="370"/>
    </location>
</feature>
<dbReference type="Gene3D" id="3.30.160.60">
    <property type="entry name" value="Classic Zinc Finger"/>
    <property type="match status" value="2"/>
</dbReference>
<comment type="subcellular location">
    <subcellularLocation>
        <location evidence="2">Nucleus</location>
    </subcellularLocation>
</comment>
<dbReference type="SMART" id="SM00355">
    <property type="entry name" value="ZnF_C2H2"/>
    <property type="match status" value="3"/>
</dbReference>
<feature type="domain" description="C2H2-type" evidence="14">
    <location>
        <begin position="315"/>
        <end position="342"/>
    </location>
</feature>
<evidence type="ECO:0000256" key="1">
    <source>
        <dbReference type="ARBA" id="ARBA00003767"/>
    </source>
</evidence>
<dbReference type="EMBL" id="WKFB01000020">
    <property type="protein sequence ID" value="KAF6738678.1"/>
    <property type="molecule type" value="Genomic_DNA"/>
</dbReference>
<proteinExistence type="predicted"/>
<dbReference type="PROSITE" id="PS50097">
    <property type="entry name" value="BTB"/>
    <property type="match status" value="1"/>
</dbReference>
<evidence type="ECO:0000256" key="6">
    <source>
        <dbReference type="ARBA" id="ARBA00022833"/>
    </source>
</evidence>
<dbReference type="PROSITE" id="PS00028">
    <property type="entry name" value="ZINC_FINGER_C2H2_1"/>
    <property type="match status" value="1"/>
</dbReference>
<feature type="compositionally biased region" description="Basic and acidic residues" evidence="12">
    <location>
        <begin position="251"/>
        <end position="282"/>
    </location>
</feature>
<dbReference type="InterPro" id="IPR000210">
    <property type="entry name" value="BTB/POZ_dom"/>
</dbReference>
<sequence>MASSSDTLHFSFPTYGDSILSKMNVLRGERQFCDITLIIGAPKDGLSVHFHAHRVVLAASSDFLRDQFLLHEGQAELTVSVVSSGRVAESLLLSCYTGLLEVPLRELVSYLTAASALQMSQVVDKCTEAVSLYLSPTLTFLKQNPSRSWLDSSCDDQKEKDEVQSRNQEVKEGRVSPTQPKLKASQQAKAVGQKQGEPKEKMKLTEIVLESDEISKIRDDTSHEELPESPKKPQEEEEGNVYSLIEQLQPDEDKTDSTLLTHPREQVTKSHMTAEDVSEHSENASVQRPYLCRKCDKVFQHLESYMDHVKESKEYFCLVCKKSFSGRANLTRHICTYTAAKPFRCPLCHKTFTKKALLQDHFHLHTRETPSFSPLSSLRSRKGAGPLTGGGSLCG</sequence>
<evidence type="ECO:0000256" key="7">
    <source>
        <dbReference type="ARBA" id="ARBA00023015"/>
    </source>
</evidence>
<keyword evidence="9" id="KW-0804">Transcription</keyword>
<evidence type="ECO:0000256" key="5">
    <source>
        <dbReference type="ARBA" id="ARBA00022771"/>
    </source>
</evidence>
<evidence type="ECO:0000256" key="4">
    <source>
        <dbReference type="ARBA" id="ARBA00022737"/>
    </source>
</evidence>
<dbReference type="GO" id="GO:0000981">
    <property type="term" value="F:DNA-binding transcription factor activity, RNA polymerase II-specific"/>
    <property type="evidence" value="ECO:0007669"/>
    <property type="project" value="TreeGrafter"/>
</dbReference>
<dbReference type="InterPro" id="IPR036236">
    <property type="entry name" value="Znf_C2H2_sf"/>
</dbReference>
<dbReference type="Pfam" id="PF12874">
    <property type="entry name" value="zf-met"/>
    <property type="match status" value="1"/>
</dbReference>
<dbReference type="Pfam" id="PF00651">
    <property type="entry name" value="BTB"/>
    <property type="match status" value="1"/>
</dbReference>
<dbReference type="Proteomes" id="UP000646548">
    <property type="component" value="Unassembled WGS sequence"/>
</dbReference>
<feature type="domain" description="BTB" evidence="13">
    <location>
        <begin position="33"/>
        <end position="104"/>
    </location>
</feature>
<dbReference type="InterPro" id="IPR011333">
    <property type="entry name" value="SKP1/BTB/POZ_sf"/>
</dbReference>
<feature type="compositionally biased region" description="Gly residues" evidence="12">
    <location>
        <begin position="386"/>
        <end position="395"/>
    </location>
</feature>
<keyword evidence="6" id="KW-0862">Zinc</keyword>
<feature type="region of interest" description="Disordered" evidence="12">
    <location>
        <begin position="147"/>
        <end position="282"/>
    </location>
</feature>
<dbReference type="PANTHER" id="PTHR46105:SF29">
    <property type="entry name" value="ZINC FINGER AND BTB DOMAIN CONTAINING 12"/>
    <property type="match status" value="1"/>
</dbReference>
<evidence type="ECO:0000313" key="15">
    <source>
        <dbReference type="EMBL" id="KAF6738678.1"/>
    </source>
</evidence>
<evidence type="ECO:0000256" key="3">
    <source>
        <dbReference type="ARBA" id="ARBA00022723"/>
    </source>
</evidence>
<evidence type="ECO:0000313" key="16">
    <source>
        <dbReference type="Proteomes" id="UP000646548"/>
    </source>
</evidence>
<evidence type="ECO:0000256" key="12">
    <source>
        <dbReference type="SAM" id="MobiDB-lite"/>
    </source>
</evidence>
<dbReference type="SUPFAM" id="SSF54695">
    <property type="entry name" value="POZ domain"/>
    <property type="match status" value="1"/>
</dbReference>
<dbReference type="Gene3D" id="3.30.710.10">
    <property type="entry name" value="Potassium Channel Kv1.1, Chain A"/>
    <property type="match status" value="1"/>
</dbReference>
<dbReference type="GO" id="GO:0005634">
    <property type="term" value="C:nucleus"/>
    <property type="evidence" value="ECO:0007669"/>
    <property type="project" value="UniProtKB-SubCell"/>
</dbReference>
<dbReference type="GO" id="GO:0008270">
    <property type="term" value="F:zinc ion binding"/>
    <property type="evidence" value="ECO:0007669"/>
    <property type="project" value="UniProtKB-KW"/>
</dbReference>
<dbReference type="InterPro" id="IPR050457">
    <property type="entry name" value="ZnFinger_BTB_dom_contain"/>
</dbReference>
<feature type="compositionally biased region" description="Polar residues" evidence="12">
    <location>
        <begin position="176"/>
        <end position="188"/>
    </location>
</feature>
<dbReference type="AlphaFoldDB" id="A0A834FQK5"/>
<dbReference type="GO" id="GO:0000978">
    <property type="term" value="F:RNA polymerase II cis-regulatory region sequence-specific DNA binding"/>
    <property type="evidence" value="ECO:0007669"/>
    <property type="project" value="TreeGrafter"/>
</dbReference>
<feature type="region of interest" description="Disordered" evidence="12">
    <location>
        <begin position="369"/>
        <end position="395"/>
    </location>
</feature>
<keyword evidence="3" id="KW-0479">Metal-binding</keyword>
<dbReference type="PROSITE" id="PS50157">
    <property type="entry name" value="ZINC_FINGER_C2H2_2"/>
    <property type="match status" value="2"/>
</dbReference>
<feature type="compositionally biased region" description="Basic and acidic residues" evidence="12">
    <location>
        <begin position="213"/>
        <end position="234"/>
    </location>
</feature>
<dbReference type="SUPFAM" id="SSF57667">
    <property type="entry name" value="beta-beta-alpha zinc fingers"/>
    <property type="match status" value="1"/>
</dbReference>
<gene>
    <name evidence="15" type="ORF">FQA47_006269</name>
</gene>
<accession>A0A834FQK5</accession>
<dbReference type="Pfam" id="PF00096">
    <property type="entry name" value="zf-C2H2"/>
    <property type="match status" value="1"/>
</dbReference>
<protein>
    <submittedName>
        <fullName evidence="15">Zinc finger and BTB domain-containing protein 26</fullName>
    </submittedName>
</protein>
<evidence type="ECO:0000259" key="14">
    <source>
        <dbReference type="PROSITE" id="PS50157"/>
    </source>
</evidence>
<keyword evidence="4" id="KW-0677">Repeat</keyword>
<feature type="compositionally biased region" description="Basic and acidic residues" evidence="12">
    <location>
        <begin position="155"/>
        <end position="174"/>
    </location>
</feature>
<evidence type="ECO:0000259" key="13">
    <source>
        <dbReference type="PROSITE" id="PS50097"/>
    </source>
</evidence>
<dbReference type="PANTHER" id="PTHR46105">
    <property type="entry name" value="AGAP004733-PA"/>
    <property type="match status" value="1"/>
</dbReference>
<keyword evidence="10" id="KW-0539">Nucleus</keyword>
<organism evidence="15 16">
    <name type="scientific">Oryzias melastigma</name>
    <name type="common">Marine medaka</name>
    <dbReference type="NCBI Taxonomy" id="30732"/>
    <lineage>
        <taxon>Eukaryota</taxon>
        <taxon>Metazoa</taxon>
        <taxon>Chordata</taxon>
        <taxon>Craniata</taxon>
        <taxon>Vertebrata</taxon>
        <taxon>Euteleostomi</taxon>
        <taxon>Actinopterygii</taxon>
        <taxon>Neopterygii</taxon>
        <taxon>Teleostei</taxon>
        <taxon>Neoteleostei</taxon>
        <taxon>Acanthomorphata</taxon>
        <taxon>Ovalentaria</taxon>
        <taxon>Atherinomorphae</taxon>
        <taxon>Beloniformes</taxon>
        <taxon>Adrianichthyidae</taxon>
        <taxon>Oryziinae</taxon>
        <taxon>Oryzias</taxon>
    </lineage>
</organism>
<comment type="caution">
    <text evidence="15">The sequence shown here is derived from an EMBL/GenBank/DDBJ whole genome shotgun (WGS) entry which is preliminary data.</text>
</comment>
<keyword evidence="5 11" id="KW-0863">Zinc-finger</keyword>
<reference evidence="15" key="1">
    <citation type="journal article" name="BMC Genomics">
        <title>Long-read sequencing and de novo genome assembly of marine medaka (Oryzias melastigma).</title>
        <authorList>
            <person name="Liang P."/>
            <person name="Saqib H.S.A."/>
            <person name="Ni X."/>
            <person name="Shen Y."/>
        </authorList>
    </citation>
    <scope>NUCLEOTIDE SEQUENCE</scope>
    <source>
        <strain evidence="15">Bigg-433</strain>
    </source>
</reference>
<keyword evidence="7" id="KW-0805">Transcription regulation</keyword>
<keyword evidence="8" id="KW-0238">DNA-binding</keyword>
<dbReference type="InterPro" id="IPR013087">
    <property type="entry name" value="Znf_C2H2_type"/>
</dbReference>
<comment type="function">
    <text evidence="1">May be involved in transcriptional regulation.</text>
</comment>
<dbReference type="SMART" id="SM00225">
    <property type="entry name" value="BTB"/>
    <property type="match status" value="1"/>
</dbReference>
<evidence type="ECO:0000256" key="11">
    <source>
        <dbReference type="PROSITE-ProRule" id="PRU00042"/>
    </source>
</evidence>
<evidence type="ECO:0000256" key="9">
    <source>
        <dbReference type="ARBA" id="ARBA00023163"/>
    </source>
</evidence>
<evidence type="ECO:0000256" key="10">
    <source>
        <dbReference type="ARBA" id="ARBA00023242"/>
    </source>
</evidence>
<name>A0A834FQK5_ORYME</name>
<evidence type="ECO:0000256" key="8">
    <source>
        <dbReference type="ARBA" id="ARBA00023125"/>
    </source>
</evidence>
<evidence type="ECO:0000256" key="2">
    <source>
        <dbReference type="ARBA" id="ARBA00004123"/>
    </source>
</evidence>